<organism evidence="2 3">
    <name type="scientific">Mugilogobius chulae</name>
    <name type="common">yellowstripe goby</name>
    <dbReference type="NCBI Taxonomy" id="88201"/>
    <lineage>
        <taxon>Eukaryota</taxon>
        <taxon>Metazoa</taxon>
        <taxon>Chordata</taxon>
        <taxon>Craniata</taxon>
        <taxon>Vertebrata</taxon>
        <taxon>Euteleostomi</taxon>
        <taxon>Actinopterygii</taxon>
        <taxon>Neopterygii</taxon>
        <taxon>Teleostei</taxon>
        <taxon>Neoteleostei</taxon>
        <taxon>Acanthomorphata</taxon>
        <taxon>Gobiaria</taxon>
        <taxon>Gobiiformes</taxon>
        <taxon>Gobioidei</taxon>
        <taxon>Gobiidae</taxon>
        <taxon>Gobionellinae</taxon>
        <taxon>Mugilogobius</taxon>
    </lineage>
</organism>
<gene>
    <name evidence="2" type="ORF">WMY93_001328</name>
</gene>
<keyword evidence="3" id="KW-1185">Reference proteome</keyword>
<protein>
    <submittedName>
        <fullName evidence="2">Uncharacterized protein</fullName>
    </submittedName>
</protein>
<name>A0AAW0Q4Z8_9GOBI</name>
<sequence>MAVDLRFTWVRAAPSSHSLAPTLLAHPLHPAFMLKLTLGAEARQTGGPLLRAPPEMWPSCQPSNPVQPPPEWGKGFLCSPSSALSPPQSGLVLSECCSEPQGEQCFASQIYICSSP</sequence>
<proteinExistence type="predicted"/>
<comment type="caution">
    <text evidence="2">The sequence shown here is derived from an EMBL/GenBank/DDBJ whole genome shotgun (WGS) entry which is preliminary data.</text>
</comment>
<dbReference type="EMBL" id="JBBPFD010000001">
    <property type="protein sequence ID" value="KAK7945600.1"/>
    <property type="molecule type" value="Genomic_DNA"/>
</dbReference>
<evidence type="ECO:0000313" key="3">
    <source>
        <dbReference type="Proteomes" id="UP001460270"/>
    </source>
</evidence>
<evidence type="ECO:0000256" key="1">
    <source>
        <dbReference type="SAM" id="MobiDB-lite"/>
    </source>
</evidence>
<reference evidence="3" key="1">
    <citation type="submission" date="2024-04" db="EMBL/GenBank/DDBJ databases">
        <title>Salinicola lusitanus LLJ914,a marine bacterium isolated from the Okinawa Trough.</title>
        <authorList>
            <person name="Li J."/>
        </authorList>
    </citation>
    <scope>NUCLEOTIDE SEQUENCE [LARGE SCALE GENOMIC DNA]</scope>
</reference>
<dbReference type="AlphaFoldDB" id="A0AAW0Q4Z8"/>
<evidence type="ECO:0000313" key="2">
    <source>
        <dbReference type="EMBL" id="KAK7945600.1"/>
    </source>
</evidence>
<accession>A0AAW0Q4Z8</accession>
<dbReference type="Proteomes" id="UP001460270">
    <property type="component" value="Unassembled WGS sequence"/>
</dbReference>
<feature type="region of interest" description="Disordered" evidence="1">
    <location>
        <begin position="45"/>
        <end position="67"/>
    </location>
</feature>